<accession>A0AAE0VRF9</accession>
<dbReference type="PROSITE" id="PS00678">
    <property type="entry name" value="WD_REPEATS_1"/>
    <property type="match status" value="2"/>
</dbReference>
<protein>
    <recommendedName>
        <fullName evidence="7">Coronin</fullName>
    </recommendedName>
</protein>
<dbReference type="Pfam" id="PF16300">
    <property type="entry name" value="WD40_4"/>
    <property type="match status" value="1"/>
</dbReference>
<feature type="domain" description="DUF1899" evidence="9">
    <location>
        <begin position="2"/>
        <end position="66"/>
    </location>
</feature>
<keyword evidence="5" id="KW-0009">Actin-binding</keyword>
<dbReference type="Proteomes" id="UP001195483">
    <property type="component" value="Unassembled WGS sequence"/>
</dbReference>
<name>A0AAE0VRF9_9BIVA</name>
<reference evidence="10" key="3">
    <citation type="submission" date="2023-05" db="EMBL/GenBank/DDBJ databases">
        <authorList>
            <person name="Smith C.H."/>
        </authorList>
    </citation>
    <scope>NUCLEOTIDE SEQUENCE</scope>
    <source>
        <strain evidence="10">CHS0354</strain>
        <tissue evidence="10">Mantle</tissue>
    </source>
</reference>
<evidence type="ECO:0000256" key="7">
    <source>
        <dbReference type="RuleBase" id="RU280818"/>
    </source>
</evidence>
<dbReference type="PROSITE" id="PS50294">
    <property type="entry name" value="WD_REPEATS_REGION"/>
    <property type="match status" value="2"/>
</dbReference>
<dbReference type="SMART" id="SM01167">
    <property type="entry name" value="DUF1900"/>
    <property type="match status" value="1"/>
</dbReference>
<feature type="region of interest" description="Disordered" evidence="8">
    <location>
        <begin position="482"/>
        <end position="502"/>
    </location>
</feature>
<dbReference type="AlphaFoldDB" id="A0AAE0VRF9"/>
<dbReference type="SUPFAM" id="SSF117289">
    <property type="entry name" value="Nucleoporin domain"/>
    <property type="match status" value="1"/>
</dbReference>
<sequence length="502" mass="55689">MAFMRTSKFRHVFGKALRKDQCYDNIRITKSSWDSTFCCVNPKFVAIITEAAGGGAFLVLPVNKVGRVERDVPLVAGHKAAVLDINWCPHNDQIIASASEDCTVKIWEIPDEGLVKNLTESVVDLVAHQRRVGQVVWHPTANNVLLSAGSDNKIFIWNVGTAEVLTEIDTPDLTLSASFNYNGSKLVITNKDKMMRLIDPRTGEITAEVQAHHGAKPSQAVYLKEGKIFTTGFSRMSERQYALWDEKDLSKPLVMEEIDNSNGVIFPFYDADTSMVYLCGKGDSLIRYYEVTEEAPYVHYLNLFQSSDPQRGIGYMPKRGLNVNACEIARFYKLLNSGLCEIIPFTVPRKSELFQDDLYPDTAGDVPAISAEEWHAGKNADPILISLKDGYKPVKKEGIKAVKKSEALTKMPSKKPASSTAAQDHSEEASEAASSGPAHPPENAKPVPSGQVEGFDSQALLEDIRKLKLIVKAHERRIKTLEDKLAQFEANSPDEEEQEDQA</sequence>
<feature type="region of interest" description="Disordered" evidence="8">
    <location>
        <begin position="405"/>
        <end position="454"/>
    </location>
</feature>
<dbReference type="PANTHER" id="PTHR10856">
    <property type="entry name" value="CORONIN"/>
    <property type="match status" value="1"/>
</dbReference>
<reference evidence="10" key="2">
    <citation type="journal article" date="2021" name="Genome Biol. Evol.">
        <title>Developing a high-quality reference genome for a parasitic bivalve with doubly uniparental inheritance (Bivalvia: Unionida).</title>
        <authorList>
            <person name="Smith C.H."/>
        </authorList>
    </citation>
    <scope>NUCLEOTIDE SEQUENCE</scope>
    <source>
        <strain evidence="10">CHS0354</strain>
        <tissue evidence="10">Mantle</tissue>
    </source>
</reference>
<evidence type="ECO:0000259" key="9">
    <source>
        <dbReference type="SMART" id="SM01166"/>
    </source>
</evidence>
<evidence type="ECO:0000256" key="1">
    <source>
        <dbReference type="ARBA" id="ARBA00009482"/>
    </source>
</evidence>
<organism evidence="10 11">
    <name type="scientific">Potamilus streckersoni</name>
    <dbReference type="NCBI Taxonomy" id="2493646"/>
    <lineage>
        <taxon>Eukaryota</taxon>
        <taxon>Metazoa</taxon>
        <taxon>Spiralia</taxon>
        <taxon>Lophotrochozoa</taxon>
        <taxon>Mollusca</taxon>
        <taxon>Bivalvia</taxon>
        <taxon>Autobranchia</taxon>
        <taxon>Heteroconchia</taxon>
        <taxon>Palaeoheterodonta</taxon>
        <taxon>Unionida</taxon>
        <taxon>Unionoidea</taxon>
        <taxon>Unionidae</taxon>
        <taxon>Ambleminae</taxon>
        <taxon>Lampsilini</taxon>
        <taxon>Potamilus</taxon>
    </lineage>
</organism>
<feature type="repeat" description="WD" evidence="6">
    <location>
        <begin position="125"/>
        <end position="167"/>
    </location>
</feature>
<dbReference type="EMBL" id="JAEAOA010002018">
    <property type="protein sequence ID" value="KAK3587281.1"/>
    <property type="molecule type" value="Genomic_DNA"/>
</dbReference>
<keyword evidence="2 6" id="KW-0853">WD repeat</keyword>
<dbReference type="InterPro" id="IPR015048">
    <property type="entry name" value="DUF1899"/>
</dbReference>
<evidence type="ECO:0000256" key="3">
    <source>
        <dbReference type="ARBA" id="ARBA00022737"/>
    </source>
</evidence>
<evidence type="ECO:0000256" key="2">
    <source>
        <dbReference type="ARBA" id="ARBA00022574"/>
    </source>
</evidence>
<dbReference type="SMART" id="SM00320">
    <property type="entry name" value="WD40"/>
    <property type="match status" value="3"/>
</dbReference>
<evidence type="ECO:0000256" key="4">
    <source>
        <dbReference type="ARBA" id="ARBA00023054"/>
    </source>
</evidence>
<dbReference type="FunFam" id="2.130.10.10:FF:000502">
    <property type="entry name" value="Coronin"/>
    <property type="match status" value="1"/>
</dbReference>
<evidence type="ECO:0000256" key="6">
    <source>
        <dbReference type="PROSITE-ProRule" id="PRU00221"/>
    </source>
</evidence>
<feature type="compositionally biased region" description="Acidic residues" evidence="8">
    <location>
        <begin position="492"/>
        <end position="502"/>
    </location>
</feature>
<keyword evidence="4" id="KW-0175">Coiled coil</keyword>
<evidence type="ECO:0000313" key="11">
    <source>
        <dbReference type="Proteomes" id="UP001195483"/>
    </source>
</evidence>
<dbReference type="PANTHER" id="PTHR10856:SF0">
    <property type="entry name" value="CORONIN"/>
    <property type="match status" value="1"/>
</dbReference>
<dbReference type="GO" id="GO:0051015">
    <property type="term" value="F:actin filament binding"/>
    <property type="evidence" value="ECO:0007669"/>
    <property type="project" value="TreeGrafter"/>
</dbReference>
<evidence type="ECO:0000313" key="10">
    <source>
        <dbReference type="EMBL" id="KAK3587281.1"/>
    </source>
</evidence>
<keyword evidence="11" id="KW-1185">Reference proteome</keyword>
<feature type="repeat" description="WD" evidence="6">
    <location>
        <begin position="75"/>
        <end position="117"/>
    </location>
</feature>
<reference evidence="10" key="1">
    <citation type="journal article" date="2021" name="Genome Biol. Evol.">
        <title>A High-Quality Reference Genome for a Parasitic Bivalve with Doubly Uniparental Inheritance (Bivalvia: Unionida).</title>
        <authorList>
            <person name="Smith C.H."/>
        </authorList>
    </citation>
    <scope>NUCLEOTIDE SEQUENCE</scope>
    <source>
        <strain evidence="10">CHS0354</strain>
    </source>
</reference>
<dbReference type="Pfam" id="PF00400">
    <property type="entry name" value="WD40"/>
    <property type="match status" value="2"/>
</dbReference>
<evidence type="ECO:0000256" key="5">
    <source>
        <dbReference type="ARBA" id="ARBA00023203"/>
    </source>
</evidence>
<proteinExistence type="inferred from homology"/>
<comment type="similarity">
    <text evidence="1 7">Belongs to the WD repeat coronin family.</text>
</comment>
<dbReference type="InterPro" id="IPR001680">
    <property type="entry name" value="WD40_rpt"/>
</dbReference>
<gene>
    <name evidence="10" type="ORF">CHS0354_034434</name>
</gene>
<evidence type="ECO:0000256" key="8">
    <source>
        <dbReference type="SAM" id="MobiDB-lite"/>
    </source>
</evidence>
<dbReference type="SMART" id="SM01166">
    <property type="entry name" value="DUF1899"/>
    <property type="match status" value="1"/>
</dbReference>
<dbReference type="Gene3D" id="2.130.10.10">
    <property type="entry name" value="YVTN repeat-like/Quinoprotein amine dehydrogenase"/>
    <property type="match status" value="1"/>
</dbReference>
<dbReference type="Pfam" id="PF08953">
    <property type="entry name" value="DUF1899"/>
    <property type="match status" value="1"/>
</dbReference>
<dbReference type="InterPro" id="IPR015505">
    <property type="entry name" value="Coronin"/>
</dbReference>
<dbReference type="GO" id="GO:0007015">
    <property type="term" value="P:actin filament organization"/>
    <property type="evidence" value="ECO:0007669"/>
    <property type="project" value="TreeGrafter"/>
</dbReference>
<dbReference type="PROSITE" id="PS50082">
    <property type="entry name" value="WD_REPEATS_2"/>
    <property type="match status" value="2"/>
</dbReference>
<dbReference type="InterPro" id="IPR015943">
    <property type="entry name" value="WD40/YVTN_repeat-like_dom_sf"/>
</dbReference>
<dbReference type="InterPro" id="IPR019775">
    <property type="entry name" value="WD40_repeat_CS"/>
</dbReference>
<comment type="caution">
    <text evidence="10">The sequence shown here is derived from an EMBL/GenBank/DDBJ whole genome shotgun (WGS) entry which is preliminary data.</text>
</comment>
<keyword evidence="3 7" id="KW-0677">Repeat</keyword>